<gene>
    <name evidence="3" type="ORF">GCM10009691_31470</name>
</gene>
<dbReference type="RefSeq" id="WP_346036753.1">
    <property type="nucleotide sequence ID" value="NZ_BAAALY010000016.1"/>
</dbReference>
<keyword evidence="2" id="KW-1133">Transmembrane helix</keyword>
<sequence length="167" mass="17497">MTSPDFMYPQPTDDELAAQQPYTTTLGSHAHVVDHTPASSGTETDHDGTPPAGANRPRLGKVAMVVAIVAAGLSLIASFVLGLTLGPMEIEYGYYFTDTPSWYRNLAIALFGLQALCTAIGITGLIMGIVSAATGRGRTQGIIAVAITVLAPFVSFGIFMILGFTFA</sequence>
<evidence type="ECO:0000313" key="4">
    <source>
        <dbReference type="Proteomes" id="UP001501791"/>
    </source>
</evidence>
<feature type="transmembrane region" description="Helical" evidence="2">
    <location>
        <begin position="62"/>
        <end position="86"/>
    </location>
</feature>
<dbReference type="Proteomes" id="UP001501791">
    <property type="component" value="Unassembled WGS sequence"/>
</dbReference>
<organism evidence="3 4">
    <name type="scientific">Brevibacterium picturae</name>
    <dbReference type="NCBI Taxonomy" id="260553"/>
    <lineage>
        <taxon>Bacteria</taxon>
        <taxon>Bacillati</taxon>
        <taxon>Actinomycetota</taxon>
        <taxon>Actinomycetes</taxon>
        <taxon>Micrococcales</taxon>
        <taxon>Brevibacteriaceae</taxon>
        <taxon>Brevibacterium</taxon>
    </lineage>
</organism>
<keyword evidence="4" id="KW-1185">Reference proteome</keyword>
<feature type="transmembrane region" description="Helical" evidence="2">
    <location>
        <begin position="142"/>
        <end position="166"/>
    </location>
</feature>
<evidence type="ECO:0000256" key="2">
    <source>
        <dbReference type="SAM" id="Phobius"/>
    </source>
</evidence>
<evidence type="ECO:0000256" key="1">
    <source>
        <dbReference type="SAM" id="MobiDB-lite"/>
    </source>
</evidence>
<protein>
    <submittedName>
        <fullName evidence="3">Uncharacterized protein</fullName>
    </submittedName>
</protein>
<reference evidence="4" key="1">
    <citation type="journal article" date="2019" name="Int. J. Syst. Evol. Microbiol.">
        <title>The Global Catalogue of Microorganisms (GCM) 10K type strain sequencing project: providing services to taxonomists for standard genome sequencing and annotation.</title>
        <authorList>
            <consortium name="The Broad Institute Genomics Platform"/>
            <consortium name="The Broad Institute Genome Sequencing Center for Infectious Disease"/>
            <person name="Wu L."/>
            <person name="Ma J."/>
        </authorList>
    </citation>
    <scope>NUCLEOTIDE SEQUENCE [LARGE SCALE GENOMIC DNA]</scope>
    <source>
        <strain evidence="4">JCM 13319</strain>
    </source>
</reference>
<dbReference type="EMBL" id="BAAALY010000016">
    <property type="protein sequence ID" value="GAA1554868.1"/>
    <property type="molecule type" value="Genomic_DNA"/>
</dbReference>
<feature type="transmembrane region" description="Helical" evidence="2">
    <location>
        <begin position="106"/>
        <end position="130"/>
    </location>
</feature>
<name>A0ABP4N620_9MICO</name>
<comment type="caution">
    <text evidence="3">The sequence shown here is derived from an EMBL/GenBank/DDBJ whole genome shotgun (WGS) entry which is preliminary data.</text>
</comment>
<accession>A0ABP4N620</accession>
<keyword evidence="2" id="KW-0472">Membrane</keyword>
<evidence type="ECO:0000313" key="3">
    <source>
        <dbReference type="EMBL" id="GAA1554868.1"/>
    </source>
</evidence>
<proteinExistence type="predicted"/>
<feature type="region of interest" description="Disordered" evidence="1">
    <location>
        <begin position="33"/>
        <end position="55"/>
    </location>
</feature>
<keyword evidence="2" id="KW-0812">Transmembrane</keyword>